<sequence>MSKEGLMENAAQTTFVPSAPPTYQEAMMQAGGVGFVPPPGPHMMASQPEPMPMPMPQMSPHGMPLTNPYPVQTVPQQPPAGYAAAPPTTIVFTSLGRDRSYTMCHHCNAQVMTETTESHKCLAHFFCCILMFSCPCCCCLPYCMDSCKVVKHTCPNCHEELGTYRP</sequence>
<comment type="subcellular location">
    <subcellularLocation>
        <location evidence="2">Endosome membrane</location>
        <topology evidence="2">Peripheral membrane protein</topology>
    </subcellularLocation>
    <subcellularLocation>
        <location evidence="1">Late endosome membrane</location>
    </subcellularLocation>
    <subcellularLocation>
        <location evidence="3">Lysosome membrane</location>
        <topology evidence="3">Peripheral membrane protein</topology>
        <orientation evidence="3">Cytoplasmic side</orientation>
    </subcellularLocation>
</comment>
<dbReference type="SMART" id="SM00714">
    <property type="entry name" value="LITAF"/>
    <property type="match status" value="1"/>
</dbReference>
<evidence type="ECO:0000256" key="2">
    <source>
        <dbReference type="ARBA" id="ARBA00004481"/>
    </source>
</evidence>
<dbReference type="InParanoid" id="A0A6P8ZHZ6"/>
<keyword evidence="9" id="KW-1185">Reference proteome</keyword>
<dbReference type="InterPro" id="IPR037519">
    <property type="entry name" value="LITAF_fam"/>
</dbReference>
<evidence type="ECO:0000256" key="6">
    <source>
        <dbReference type="ARBA" id="ARBA00022833"/>
    </source>
</evidence>
<evidence type="ECO:0000313" key="10">
    <source>
        <dbReference type="RefSeq" id="XP_034232719.1"/>
    </source>
</evidence>
<dbReference type="AlphaFoldDB" id="A0A6P8ZHZ6"/>
<dbReference type="PROSITE" id="PS51837">
    <property type="entry name" value="LITAF"/>
    <property type="match status" value="1"/>
</dbReference>
<dbReference type="OrthoDB" id="5599753at2759"/>
<protein>
    <submittedName>
        <fullName evidence="10">Lipopolysaccharide-induced tumor necrosis factor-alpha factor homolog</fullName>
    </submittedName>
</protein>
<dbReference type="InterPro" id="IPR006629">
    <property type="entry name" value="LITAF"/>
</dbReference>
<organism evidence="10">
    <name type="scientific">Thrips palmi</name>
    <name type="common">Melon thrips</name>
    <dbReference type="NCBI Taxonomy" id="161013"/>
    <lineage>
        <taxon>Eukaryota</taxon>
        <taxon>Metazoa</taxon>
        <taxon>Ecdysozoa</taxon>
        <taxon>Arthropoda</taxon>
        <taxon>Hexapoda</taxon>
        <taxon>Insecta</taxon>
        <taxon>Pterygota</taxon>
        <taxon>Neoptera</taxon>
        <taxon>Paraneoptera</taxon>
        <taxon>Thysanoptera</taxon>
        <taxon>Terebrantia</taxon>
        <taxon>Thripoidea</taxon>
        <taxon>Thripidae</taxon>
        <taxon>Thrips</taxon>
    </lineage>
</organism>
<proteinExistence type="inferred from homology"/>
<evidence type="ECO:0000256" key="7">
    <source>
        <dbReference type="ARBA" id="ARBA00023136"/>
    </source>
</evidence>
<dbReference type="Proteomes" id="UP000515158">
    <property type="component" value="Unplaced"/>
</dbReference>
<gene>
    <name evidence="10" type="primary">LOC117640364</name>
</gene>
<keyword evidence="7" id="KW-0472">Membrane</keyword>
<evidence type="ECO:0000256" key="3">
    <source>
        <dbReference type="ARBA" id="ARBA00004630"/>
    </source>
</evidence>
<comment type="similarity">
    <text evidence="4">Belongs to the CDIP1/LITAF family.</text>
</comment>
<dbReference type="RefSeq" id="XP_034232719.1">
    <property type="nucleotide sequence ID" value="XM_034376828.1"/>
</dbReference>
<dbReference type="GO" id="GO:0031902">
    <property type="term" value="C:late endosome membrane"/>
    <property type="evidence" value="ECO:0007669"/>
    <property type="project" value="UniProtKB-SubCell"/>
</dbReference>
<reference evidence="10" key="1">
    <citation type="submission" date="2025-08" db="UniProtKB">
        <authorList>
            <consortium name="RefSeq"/>
        </authorList>
    </citation>
    <scope>IDENTIFICATION</scope>
    <source>
        <tissue evidence="10">Total insect</tissue>
    </source>
</reference>
<name>A0A6P8ZHZ6_THRPL</name>
<evidence type="ECO:0000313" key="9">
    <source>
        <dbReference type="Proteomes" id="UP000515158"/>
    </source>
</evidence>
<dbReference type="KEGG" id="tpal:117640364"/>
<dbReference type="PANTHER" id="PTHR23292">
    <property type="entry name" value="LIPOPOLYSACCHARIDE-INDUCED TUMOR NECROSIS FACTOR-ALPHA FACTOR"/>
    <property type="match status" value="1"/>
</dbReference>
<dbReference type="Pfam" id="PF10601">
    <property type="entry name" value="zf-LITAF-like"/>
    <property type="match status" value="1"/>
</dbReference>
<dbReference type="FunCoup" id="A0A6P8ZHZ6">
    <property type="interactions" value="77"/>
</dbReference>
<evidence type="ECO:0000256" key="5">
    <source>
        <dbReference type="ARBA" id="ARBA00022723"/>
    </source>
</evidence>
<dbReference type="GO" id="GO:0008270">
    <property type="term" value="F:zinc ion binding"/>
    <property type="evidence" value="ECO:0007669"/>
    <property type="project" value="TreeGrafter"/>
</dbReference>
<dbReference type="GeneID" id="117640364"/>
<evidence type="ECO:0000256" key="1">
    <source>
        <dbReference type="ARBA" id="ARBA00004414"/>
    </source>
</evidence>
<feature type="domain" description="LITAF" evidence="8">
    <location>
        <begin position="84"/>
        <end position="166"/>
    </location>
</feature>
<keyword evidence="5" id="KW-0479">Metal-binding</keyword>
<dbReference type="PANTHER" id="PTHR23292:SF6">
    <property type="entry name" value="FI16602P1-RELATED"/>
    <property type="match status" value="1"/>
</dbReference>
<evidence type="ECO:0000256" key="4">
    <source>
        <dbReference type="ARBA" id="ARBA00005975"/>
    </source>
</evidence>
<evidence type="ECO:0000259" key="8">
    <source>
        <dbReference type="PROSITE" id="PS51837"/>
    </source>
</evidence>
<dbReference type="GO" id="GO:0005765">
    <property type="term" value="C:lysosomal membrane"/>
    <property type="evidence" value="ECO:0007669"/>
    <property type="project" value="UniProtKB-SubCell"/>
</dbReference>
<accession>A0A6P8ZHZ6</accession>
<keyword evidence="6" id="KW-0862">Zinc</keyword>